<dbReference type="Proteomes" id="UP000316981">
    <property type="component" value="Unassembled WGS sequence"/>
</dbReference>
<comment type="caution">
    <text evidence="1">The sequence shown here is derived from an EMBL/GenBank/DDBJ whole genome shotgun (WGS) entry which is preliminary data.</text>
</comment>
<accession>S3TAR1</accession>
<evidence type="ECO:0000313" key="1">
    <source>
        <dbReference type="EMBL" id="EPG38038.1"/>
    </source>
</evidence>
<protein>
    <submittedName>
        <fullName evidence="1">Uncharacterized protein</fullName>
    </submittedName>
</protein>
<dbReference type="EMBL" id="VMTP01000042">
    <property type="protein sequence ID" value="TVT85044.1"/>
    <property type="molecule type" value="Genomic_DNA"/>
</dbReference>
<sequence>MVISELVRNLDREYELFIQSQSYHSSKNSEIQVKALFLQGALKAMNYQHTHLIPLGGGAYTLQNFNDSTLNINLFNTPLFKNKTTFVNWLSNILHKEIYTVQQQGRWFA</sequence>
<evidence type="ECO:0000313" key="4">
    <source>
        <dbReference type="Proteomes" id="UP000316981"/>
    </source>
</evidence>
<dbReference type="AlphaFoldDB" id="S3TAR1"/>
<organism evidence="1 3">
    <name type="scientific">Acinetobacter colistiniresistens</name>
    <dbReference type="NCBI Taxonomy" id="280145"/>
    <lineage>
        <taxon>Bacteria</taxon>
        <taxon>Pseudomonadati</taxon>
        <taxon>Pseudomonadota</taxon>
        <taxon>Gammaproteobacteria</taxon>
        <taxon>Moraxellales</taxon>
        <taxon>Moraxellaceae</taxon>
        <taxon>Acinetobacter</taxon>
    </lineage>
</organism>
<reference evidence="1 3" key="1">
    <citation type="submission" date="2013-06" db="EMBL/GenBank/DDBJ databases">
        <title>The Genome Sequence of Acinetobacter sp. NIPH 2036.</title>
        <authorList>
            <consortium name="The Broad Institute Genome Sequencing Platform"/>
            <consortium name="The Broad Institute Genome Sequencing Center for Infectious Disease"/>
            <person name="Cerqueira G."/>
            <person name="Feldgarden M."/>
            <person name="Courvalin P."/>
            <person name="Perichon B."/>
            <person name="Grillot-Courvalin C."/>
            <person name="Clermont D."/>
            <person name="Rocha E."/>
            <person name="Yoon E.-J."/>
            <person name="Nemec A."/>
            <person name="Young S.K."/>
            <person name="Zeng Q."/>
            <person name="Gargeya S."/>
            <person name="Fitzgerald M."/>
            <person name="Abouelleil A."/>
            <person name="Alvarado L."/>
            <person name="Berlin A.M."/>
            <person name="Chapman S.B."/>
            <person name="Dewar J."/>
            <person name="Goldberg J."/>
            <person name="Griggs A."/>
            <person name="Gujja S."/>
            <person name="Hansen M."/>
            <person name="Howarth C."/>
            <person name="Imamovic A."/>
            <person name="Larimer J."/>
            <person name="McCowan C."/>
            <person name="Murphy C."/>
            <person name="Pearson M."/>
            <person name="Priest M."/>
            <person name="Roberts A."/>
            <person name="Saif S."/>
            <person name="Shea T."/>
            <person name="Sykes S."/>
            <person name="Wortman J."/>
            <person name="Nusbaum C."/>
            <person name="Birren B."/>
        </authorList>
    </citation>
    <scope>NUCLEOTIDE SEQUENCE [LARGE SCALE GENOMIC DNA]</scope>
    <source>
        <strain evidence="1 3">NIPH 2036</strain>
    </source>
</reference>
<gene>
    <name evidence="1" type="ORF">F907_02008</name>
    <name evidence="2" type="ORF">FPV60_04910</name>
</gene>
<dbReference type="HOGENOM" id="CLU_165906_0_0_6"/>
<dbReference type="EMBL" id="ATGK01000011">
    <property type="protein sequence ID" value="EPG38038.1"/>
    <property type="molecule type" value="Genomic_DNA"/>
</dbReference>
<dbReference type="PATRIC" id="fig|1217696.3.peg.1972"/>
<name>S3TAR1_9GAMM</name>
<reference evidence="2 4" key="2">
    <citation type="submission" date="2019-07" db="EMBL/GenBank/DDBJ databases">
        <title>Draft Genome Sequence of the first blaOXA-58-Harboring Acinetobacter colistiniresistens clinical isolate from Brazil.</title>
        <authorList>
            <person name="Favaro L.S."/>
            <person name="Paula-Petroli S.B."/>
            <person name="Moura C.F."/>
            <person name="Tognim M.C.B."/>
            <person name="Venancio E.J."/>
            <person name="Yamada-Ogatta S.F."/>
            <person name="Carrara-Marroni F.E."/>
        </authorList>
    </citation>
    <scope>NUCLEOTIDE SEQUENCE [LARGE SCALE GENOMIC DNA]</scope>
    <source>
        <strain evidence="2 4">DL</strain>
    </source>
</reference>
<dbReference type="RefSeq" id="WP_016652590.1">
    <property type="nucleotide sequence ID" value="NZ_BHGD02000138.1"/>
</dbReference>
<proteinExistence type="predicted"/>
<dbReference type="GeneID" id="45417755"/>
<dbReference type="Proteomes" id="UP000014559">
    <property type="component" value="Unassembled WGS sequence"/>
</dbReference>
<evidence type="ECO:0000313" key="2">
    <source>
        <dbReference type="EMBL" id="TVT85044.1"/>
    </source>
</evidence>
<evidence type="ECO:0000313" key="3">
    <source>
        <dbReference type="Proteomes" id="UP000014559"/>
    </source>
</evidence>